<dbReference type="InterPro" id="IPR037607">
    <property type="entry name" value="DGK"/>
</dbReference>
<evidence type="ECO:0000256" key="5">
    <source>
        <dbReference type="ARBA" id="ARBA00022840"/>
    </source>
</evidence>
<dbReference type="SMART" id="SM00046">
    <property type="entry name" value="DAGKc"/>
    <property type="match status" value="1"/>
</dbReference>
<keyword evidence="10" id="KW-1185">Reference proteome</keyword>
<dbReference type="GO" id="GO:0004143">
    <property type="term" value="F:ATP-dependent diacylglycerol kinase activity"/>
    <property type="evidence" value="ECO:0007669"/>
    <property type="project" value="UniProtKB-EC"/>
</dbReference>
<keyword evidence="5 6" id="KW-0067">ATP-binding</keyword>
<comment type="caution">
    <text evidence="9">The sequence shown here is derived from an EMBL/GenBank/DDBJ whole genome shotgun (WGS) entry which is preliminary data.</text>
</comment>
<dbReference type="InterPro" id="IPR000756">
    <property type="entry name" value="Diacylglycerol_kin_accessory"/>
</dbReference>
<dbReference type="GO" id="GO:0007200">
    <property type="term" value="P:phospholipase C-activating G protein-coupled receptor signaling pathway"/>
    <property type="evidence" value="ECO:0007669"/>
    <property type="project" value="InterPro"/>
</dbReference>
<dbReference type="InterPro" id="IPR001206">
    <property type="entry name" value="Diacylglycerol_kinase_cat_dom"/>
</dbReference>
<protein>
    <recommendedName>
        <fullName evidence="6">Diacylglycerol kinase</fullName>
        <shortName evidence="6">DAG kinase</shortName>
        <ecNumber evidence="6">2.7.1.107</ecNumber>
    </recommendedName>
</protein>
<evidence type="ECO:0000256" key="6">
    <source>
        <dbReference type="RuleBase" id="RU361128"/>
    </source>
</evidence>
<sequence length="993" mass="105540">MDSEEKSGAVVARVSDDGDGVGQDLGGEKPGVVDMDARDVNGNGKESSGTGHFRNGSMSFLAAPGYSPSFASLGDTNAFESHHAPTYSDSFEGFEPPRLSASQEVQETPKVTRPEGLSFTTPVVGMKIAEDFETPLASKAFETPLASQTFETPLASQALGAPTGGFATPVAGVGQEGENEGAEDYTSPIANLVEKPLGDAAPPSSSTPIELVPALGNVDSFSFGGVRPDSPQTPDVFPTYPKSISGDAALPSPSTPTELVPALGNAGSFSFGGMPETPSEPHINSKNIAGDDVAPSPSTPTELIPALGNVNSFPFGGIDDHISWPPTTNEPHAISMKIAGHELLDSFMTTNQSSTPHGVNAVNSPVVEAIAPASSTRDMPLTLETLQEPEPVAKQPNSDDVEIVQPKIHEAPLPEEPAVAIPSSEKLDNHATESSIIRNADPPAVQESVDTNNVALVSEAESSSVGEEVVQKPIESGTDTVADKDVGNALPQTKVTSPPETFAFHNVEAEKEVPAPAPTQTSKSGPFLGTIKSMSTKKWRGPSDDELRTMVVIPDYLSRDMANAVATEGAATPEGPSADEKAMAPITPILVFINSRSGGRLGPELMSHFEDLISSNQVYDLSKHSPSAVLRYGVGCLDRMANSGDECARQTRENLRILVAGGDGTVGWCLSSVGALREISATTSIPPLGIIPLGTGNDLSRSFGWGGEFTSTAKSSLKKCLVKALNSKAAPLDTWKTVVMPAKSVAAEDIQFPHSMHPQHHVPLPSSVAGEKHDKDETAPAFEGLFFNYFSVGMDAQVAYGFHHLRDEKPWLARSRKANEMIYSTFGCTQGWFCTACSMAPRARAVSNIMKLSVRKRGNTSDDWEEIHVPSNIRALVICNLKSYAGGHNPWGKPSSSKRKKEGLEEQRPDDGLLEIMGLKDGWHSAFVLLEVSTAVRLCQAEAVKLEFNGNTRRNAYLQMDGEPWMQPMGAPHDEPTVVMIEKLPSPSMVLKR</sequence>
<comment type="catalytic activity">
    <reaction evidence="6">
        <text>a 1,2-diacyl-sn-glycerol + ATP = a 1,2-diacyl-sn-glycero-3-phosphate + ADP + H(+)</text>
        <dbReference type="Rhea" id="RHEA:10272"/>
        <dbReference type="ChEBI" id="CHEBI:15378"/>
        <dbReference type="ChEBI" id="CHEBI:17815"/>
        <dbReference type="ChEBI" id="CHEBI:30616"/>
        <dbReference type="ChEBI" id="CHEBI:58608"/>
        <dbReference type="ChEBI" id="CHEBI:456216"/>
        <dbReference type="EC" id="2.7.1.107"/>
    </reaction>
</comment>
<evidence type="ECO:0000313" key="9">
    <source>
        <dbReference type="EMBL" id="KAG0558393.1"/>
    </source>
</evidence>
<dbReference type="Pfam" id="PF00609">
    <property type="entry name" value="DAGK_acc"/>
    <property type="match status" value="1"/>
</dbReference>
<dbReference type="InterPro" id="IPR017438">
    <property type="entry name" value="ATP-NAD_kinase_N"/>
</dbReference>
<dbReference type="SUPFAM" id="SSF111331">
    <property type="entry name" value="NAD kinase/diacylglycerol kinase-like"/>
    <property type="match status" value="1"/>
</dbReference>
<dbReference type="PANTHER" id="PTHR11255:SF80">
    <property type="entry name" value="EYE-SPECIFIC DIACYLGLYCEROL KINASE"/>
    <property type="match status" value="1"/>
</dbReference>
<name>A0A8T0GH87_CERPU</name>
<dbReference type="SMART" id="SM00045">
    <property type="entry name" value="DAGKa"/>
    <property type="match status" value="1"/>
</dbReference>
<dbReference type="InterPro" id="IPR016064">
    <property type="entry name" value="NAD/diacylglycerol_kinase_sf"/>
</dbReference>
<feature type="domain" description="DAGKc" evidence="8">
    <location>
        <begin position="584"/>
        <end position="741"/>
    </location>
</feature>
<evidence type="ECO:0000256" key="2">
    <source>
        <dbReference type="ARBA" id="ARBA00022679"/>
    </source>
</evidence>
<evidence type="ECO:0000256" key="4">
    <source>
        <dbReference type="ARBA" id="ARBA00022777"/>
    </source>
</evidence>
<dbReference type="EC" id="2.7.1.107" evidence="6"/>
<feature type="compositionally biased region" description="Gly residues" evidence="7">
    <location>
        <begin position="20"/>
        <end position="29"/>
    </location>
</feature>
<dbReference type="Gene3D" id="3.40.50.10330">
    <property type="entry name" value="Probable inorganic polyphosphate/atp-NAD kinase, domain 1"/>
    <property type="match status" value="1"/>
</dbReference>
<gene>
    <name evidence="9" type="ORF">KC19_10G024800</name>
</gene>
<evidence type="ECO:0000256" key="7">
    <source>
        <dbReference type="SAM" id="MobiDB-lite"/>
    </source>
</evidence>
<dbReference type="Pfam" id="PF00781">
    <property type="entry name" value="DAGK_cat"/>
    <property type="match status" value="1"/>
</dbReference>
<keyword evidence="4 6" id="KW-0418">Kinase</keyword>
<evidence type="ECO:0000256" key="1">
    <source>
        <dbReference type="ARBA" id="ARBA00009280"/>
    </source>
</evidence>
<dbReference type="Gene3D" id="2.60.200.40">
    <property type="match status" value="1"/>
</dbReference>
<dbReference type="GO" id="GO:0016020">
    <property type="term" value="C:membrane"/>
    <property type="evidence" value="ECO:0007669"/>
    <property type="project" value="TreeGrafter"/>
</dbReference>
<dbReference type="EMBL" id="CM026431">
    <property type="protein sequence ID" value="KAG0558393.1"/>
    <property type="molecule type" value="Genomic_DNA"/>
</dbReference>
<keyword evidence="2 6" id="KW-0808">Transferase</keyword>
<dbReference type="GO" id="GO:0005524">
    <property type="term" value="F:ATP binding"/>
    <property type="evidence" value="ECO:0007669"/>
    <property type="project" value="UniProtKB-KW"/>
</dbReference>
<dbReference type="PROSITE" id="PS50146">
    <property type="entry name" value="DAGK"/>
    <property type="match status" value="1"/>
</dbReference>
<evidence type="ECO:0000256" key="3">
    <source>
        <dbReference type="ARBA" id="ARBA00022741"/>
    </source>
</evidence>
<evidence type="ECO:0000259" key="8">
    <source>
        <dbReference type="PROSITE" id="PS50146"/>
    </source>
</evidence>
<feature type="region of interest" description="Disordered" evidence="7">
    <location>
        <begin position="71"/>
        <end position="117"/>
    </location>
</feature>
<dbReference type="AlphaFoldDB" id="A0A8T0GH87"/>
<dbReference type="PANTHER" id="PTHR11255">
    <property type="entry name" value="DIACYLGLYCEROL KINASE"/>
    <property type="match status" value="1"/>
</dbReference>
<evidence type="ECO:0000313" key="10">
    <source>
        <dbReference type="Proteomes" id="UP000822688"/>
    </source>
</evidence>
<reference evidence="9" key="1">
    <citation type="submission" date="2020-06" db="EMBL/GenBank/DDBJ databases">
        <title>WGS assembly of Ceratodon purpureus strain R40.</title>
        <authorList>
            <person name="Carey S.B."/>
            <person name="Jenkins J."/>
            <person name="Shu S."/>
            <person name="Lovell J.T."/>
            <person name="Sreedasyam A."/>
            <person name="Maumus F."/>
            <person name="Tiley G.P."/>
            <person name="Fernandez-Pozo N."/>
            <person name="Barry K."/>
            <person name="Chen C."/>
            <person name="Wang M."/>
            <person name="Lipzen A."/>
            <person name="Daum C."/>
            <person name="Saski C.A."/>
            <person name="Payton A.C."/>
            <person name="Mcbreen J.C."/>
            <person name="Conrad R.E."/>
            <person name="Kollar L.M."/>
            <person name="Olsson S."/>
            <person name="Huttunen S."/>
            <person name="Landis J.B."/>
            <person name="Wickett N.J."/>
            <person name="Johnson M.G."/>
            <person name="Rensing S.A."/>
            <person name="Grimwood J."/>
            <person name="Schmutz J."/>
            <person name="Mcdaniel S.F."/>
        </authorList>
    </citation>
    <scope>NUCLEOTIDE SEQUENCE</scope>
    <source>
        <strain evidence="9">R40</strain>
    </source>
</reference>
<accession>A0A8T0GH87</accession>
<organism evidence="9 10">
    <name type="scientific">Ceratodon purpureus</name>
    <name type="common">Fire moss</name>
    <name type="synonym">Dicranum purpureum</name>
    <dbReference type="NCBI Taxonomy" id="3225"/>
    <lineage>
        <taxon>Eukaryota</taxon>
        <taxon>Viridiplantae</taxon>
        <taxon>Streptophyta</taxon>
        <taxon>Embryophyta</taxon>
        <taxon>Bryophyta</taxon>
        <taxon>Bryophytina</taxon>
        <taxon>Bryopsida</taxon>
        <taxon>Dicranidae</taxon>
        <taxon>Pseudoditrichales</taxon>
        <taxon>Ditrichaceae</taxon>
        <taxon>Ceratodon</taxon>
    </lineage>
</organism>
<comment type="similarity">
    <text evidence="1 6">Belongs to the eukaryotic diacylglycerol kinase family.</text>
</comment>
<keyword evidence="3 6" id="KW-0547">Nucleotide-binding</keyword>
<dbReference type="Proteomes" id="UP000822688">
    <property type="component" value="Chromosome 10"/>
</dbReference>
<proteinExistence type="inferred from homology"/>
<feature type="region of interest" description="Disordered" evidence="7">
    <location>
        <begin position="1"/>
        <end position="58"/>
    </location>
</feature>